<sequence length="127" mass="15084">MVEHWIRFKKIIAQGGIRKIIPIKTFLLPPCRRGHIDCLVIGKKNYRKAERVLEKEGFKKGRRFYRDRGKRFWSFPDNKRAAAVHLHKICGWAGIGYLEPEKIWERKRTKEIGGHEIDLPSYEDEII</sequence>
<proteinExistence type="predicted"/>
<accession>X1P667</accession>
<dbReference type="EMBL" id="BARV01038875">
    <property type="protein sequence ID" value="GAI51812.1"/>
    <property type="molecule type" value="Genomic_DNA"/>
</dbReference>
<comment type="caution">
    <text evidence="1">The sequence shown here is derived from an EMBL/GenBank/DDBJ whole genome shotgun (WGS) entry which is preliminary data.</text>
</comment>
<gene>
    <name evidence="1" type="ORF">S06H3_59757</name>
</gene>
<organism evidence="1">
    <name type="scientific">marine sediment metagenome</name>
    <dbReference type="NCBI Taxonomy" id="412755"/>
    <lineage>
        <taxon>unclassified sequences</taxon>
        <taxon>metagenomes</taxon>
        <taxon>ecological metagenomes</taxon>
    </lineage>
</organism>
<feature type="non-terminal residue" evidence="1">
    <location>
        <position position="127"/>
    </location>
</feature>
<protein>
    <submittedName>
        <fullName evidence="1">Uncharacterized protein</fullName>
    </submittedName>
</protein>
<reference evidence="1" key="1">
    <citation type="journal article" date="2014" name="Front. Microbiol.">
        <title>High frequency of phylogenetically diverse reductive dehalogenase-homologous genes in deep subseafloor sedimentary metagenomes.</title>
        <authorList>
            <person name="Kawai M."/>
            <person name="Futagami T."/>
            <person name="Toyoda A."/>
            <person name="Takaki Y."/>
            <person name="Nishi S."/>
            <person name="Hori S."/>
            <person name="Arai W."/>
            <person name="Tsubouchi T."/>
            <person name="Morono Y."/>
            <person name="Uchiyama I."/>
            <person name="Ito T."/>
            <person name="Fujiyama A."/>
            <person name="Inagaki F."/>
            <person name="Takami H."/>
        </authorList>
    </citation>
    <scope>NUCLEOTIDE SEQUENCE</scope>
    <source>
        <strain evidence="1">Expedition CK06-06</strain>
    </source>
</reference>
<name>X1P667_9ZZZZ</name>
<dbReference type="AlphaFoldDB" id="X1P667"/>
<evidence type="ECO:0000313" key="1">
    <source>
        <dbReference type="EMBL" id="GAI51812.1"/>
    </source>
</evidence>